<dbReference type="HOGENOM" id="CLU_012886_5_2_1"/>
<sequence>MLPSEHPDDPHVTAYRSQTAPSREQSPSRGGVRPRTAPQGLSPSRLAGVSGTAHRGSHTPPRVTSITATQGHYSPRGITHRSELHSDSGQVSPTGGDTTEDFFIKGSEVIVLQQEYSEFITVKDNAEIVLAEAMEATKRLNTVFSRFRASMSKMSPRMKELFTVPSNQASGKTLEPGNNWAHDKAAAQAATQHIIAQVAMMDPAPGSGAEECARTMCSHVPGDRYSQAPLSRNIPKDIPHSAHGEQGEDSQPRRGHEVHTVHSITEPQSIDMNALREEINATISATIKDKLRETVSQSMQALDANAQYWSDLSTKAARRSCRALELQLKLAEEKVNNLLHEEAPKEALLEAAREFSAKTGRNINSPSRNYGPNPIIEPHIPQTERYSADASVKMGNPPTYGGERNLEKFENWVASILRFMSMYNLLGPQASKIQLQLLGQCLTDEAQEWFYWQVERFDQEVKHWDLESVLMGLQKWFMPTLSLNKVAVGYDHLMQGSMSVQQLHQQLTKLAKQMVELPDAYSYRRRFMNALKPSIREEVLGKGFTAKFSKIDELMKQAVIVDNVKCYTSGYNSNQSSAYANKPATVNHKRVQQSTILNRSSNANAGSSNQHRTGNNNFQSRSTPQSMSAGGGNVRNNNPIYRPTQSNPVRIAPKANNPVDRRIAGASIEEVILEEDEGQIEEFDEYAPHPEEQQEFEDQPEEDDQHYRFDDDEEYETRSIDNGVVHANAVSKASGYNDCHRLYGIRVSEAEADLRVSVVLQTGGKEQPVYDHRARKKAHPLPTRDSGCEGIMISSDFMRANKLPKFELEKPVILQLACVGSKSTVQYGLTTKIRLSNEKYDEYFDIANVDYYNVILGTSFLHWFEILLDFKHNRVQMGKLSFPNQFGSLTPTEADENEDRLRKEKPKALPTPTLKFSQEGETSKPLPIVSPSAVATYGSSKQGMIFLP</sequence>
<proteinExistence type="predicted"/>
<dbReference type="CDD" id="cd00303">
    <property type="entry name" value="retropepsin_like"/>
    <property type="match status" value="1"/>
</dbReference>
<feature type="region of interest" description="Disordered" evidence="2">
    <location>
        <begin position="600"/>
        <end position="655"/>
    </location>
</feature>
<gene>
    <name evidence="3" type="ORF">M422DRAFT_276840</name>
</gene>
<evidence type="ECO:0000313" key="3">
    <source>
        <dbReference type="EMBL" id="KIJ22697.1"/>
    </source>
</evidence>
<dbReference type="EMBL" id="KN838005">
    <property type="protein sequence ID" value="KIJ22697.1"/>
    <property type="molecule type" value="Genomic_DNA"/>
</dbReference>
<feature type="compositionally biased region" description="Polar residues" evidence="2">
    <location>
        <begin position="62"/>
        <end position="72"/>
    </location>
</feature>
<feature type="region of interest" description="Disordered" evidence="2">
    <location>
        <begin position="1"/>
        <end position="97"/>
    </location>
</feature>
<protein>
    <submittedName>
        <fullName evidence="3">Uncharacterized protein</fullName>
    </submittedName>
</protein>
<dbReference type="AlphaFoldDB" id="A0A0C9U108"/>
<dbReference type="InterPro" id="IPR021109">
    <property type="entry name" value="Peptidase_aspartic_dom_sf"/>
</dbReference>
<evidence type="ECO:0000256" key="1">
    <source>
        <dbReference type="SAM" id="Coils"/>
    </source>
</evidence>
<feature type="compositionally biased region" description="Basic and acidic residues" evidence="2">
    <location>
        <begin position="234"/>
        <end position="258"/>
    </location>
</feature>
<evidence type="ECO:0000313" key="4">
    <source>
        <dbReference type="Proteomes" id="UP000054279"/>
    </source>
</evidence>
<reference evidence="3 4" key="1">
    <citation type="submission" date="2014-06" db="EMBL/GenBank/DDBJ databases">
        <title>Evolutionary Origins and Diversification of the Mycorrhizal Mutualists.</title>
        <authorList>
            <consortium name="DOE Joint Genome Institute"/>
            <consortium name="Mycorrhizal Genomics Consortium"/>
            <person name="Kohler A."/>
            <person name="Kuo A."/>
            <person name="Nagy L.G."/>
            <person name="Floudas D."/>
            <person name="Copeland A."/>
            <person name="Barry K.W."/>
            <person name="Cichocki N."/>
            <person name="Veneault-Fourrey C."/>
            <person name="LaButti K."/>
            <person name="Lindquist E.A."/>
            <person name="Lipzen A."/>
            <person name="Lundell T."/>
            <person name="Morin E."/>
            <person name="Murat C."/>
            <person name="Riley R."/>
            <person name="Ohm R."/>
            <person name="Sun H."/>
            <person name="Tunlid A."/>
            <person name="Henrissat B."/>
            <person name="Grigoriev I.V."/>
            <person name="Hibbett D.S."/>
            <person name="Martin F."/>
        </authorList>
    </citation>
    <scope>NUCLEOTIDE SEQUENCE [LARGE SCALE GENOMIC DNA]</scope>
    <source>
        <strain evidence="3 4">SS14</strain>
    </source>
</reference>
<name>A0A0C9U108_SPHS4</name>
<accession>A0A0C9U108</accession>
<keyword evidence="1" id="KW-0175">Coiled coil</keyword>
<feature type="compositionally biased region" description="Polar residues" evidence="2">
    <location>
        <begin position="87"/>
        <end position="97"/>
    </location>
</feature>
<feature type="compositionally biased region" description="Polar residues" evidence="2">
    <location>
        <begin position="15"/>
        <end position="28"/>
    </location>
</feature>
<organism evidence="3 4">
    <name type="scientific">Sphaerobolus stellatus (strain SS14)</name>
    <dbReference type="NCBI Taxonomy" id="990650"/>
    <lineage>
        <taxon>Eukaryota</taxon>
        <taxon>Fungi</taxon>
        <taxon>Dikarya</taxon>
        <taxon>Basidiomycota</taxon>
        <taxon>Agaricomycotina</taxon>
        <taxon>Agaricomycetes</taxon>
        <taxon>Phallomycetidae</taxon>
        <taxon>Geastrales</taxon>
        <taxon>Sphaerobolaceae</taxon>
        <taxon>Sphaerobolus</taxon>
    </lineage>
</organism>
<feature type="compositionally biased region" description="Basic and acidic residues" evidence="2">
    <location>
        <begin position="1"/>
        <end position="11"/>
    </location>
</feature>
<evidence type="ECO:0000256" key="2">
    <source>
        <dbReference type="SAM" id="MobiDB-lite"/>
    </source>
</evidence>
<keyword evidence="4" id="KW-1185">Reference proteome</keyword>
<feature type="compositionally biased region" description="Polar residues" evidence="2">
    <location>
        <begin position="610"/>
        <end position="648"/>
    </location>
</feature>
<dbReference type="OrthoDB" id="7486164at2759"/>
<feature type="coiled-coil region" evidence="1">
    <location>
        <begin position="314"/>
        <end position="341"/>
    </location>
</feature>
<feature type="region of interest" description="Disordered" evidence="2">
    <location>
        <begin position="223"/>
        <end position="258"/>
    </location>
</feature>
<feature type="compositionally biased region" description="Low complexity" evidence="2">
    <location>
        <begin position="600"/>
        <end position="609"/>
    </location>
</feature>
<feature type="region of interest" description="Disordered" evidence="2">
    <location>
        <begin position="888"/>
        <end position="924"/>
    </location>
</feature>
<dbReference type="Proteomes" id="UP000054279">
    <property type="component" value="Unassembled WGS sequence"/>
</dbReference>
<dbReference type="Gene3D" id="2.40.70.10">
    <property type="entry name" value="Acid Proteases"/>
    <property type="match status" value="1"/>
</dbReference>